<reference evidence="3 4" key="1">
    <citation type="journal article" date="2019" name="Nat. Ecol. Evol.">
        <title>Megaphylogeny resolves global patterns of mushroom evolution.</title>
        <authorList>
            <person name="Varga T."/>
            <person name="Krizsan K."/>
            <person name="Foldi C."/>
            <person name="Dima B."/>
            <person name="Sanchez-Garcia M."/>
            <person name="Sanchez-Ramirez S."/>
            <person name="Szollosi G.J."/>
            <person name="Szarkandi J.G."/>
            <person name="Papp V."/>
            <person name="Albert L."/>
            <person name="Andreopoulos W."/>
            <person name="Angelini C."/>
            <person name="Antonin V."/>
            <person name="Barry K.W."/>
            <person name="Bougher N.L."/>
            <person name="Buchanan P."/>
            <person name="Buyck B."/>
            <person name="Bense V."/>
            <person name="Catcheside P."/>
            <person name="Chovatia M."/>
            <person name="Cooper J."/>
            <person name="Damon W."/>
            <person name="Desjardin D."/>
            <person name="Finy P."/>
            <person name="Geml J."/>
            <person name="Haridas S."/>
            <person name="Hughes K."/>
            <person name="Justo A."/>
            <person name="Karasinski D."/>
            <person name="Kautmanova I."/>
            <person name="Kiss B."/>
            <person name="Kocsube S."/>
            <person name="Kotiranta H."/>
            <person name="LaButti K.M."/>
            <person name="Lechner B.E."/>
            <person name="Liimatainen K."/>
            <person name="Lipzen A."/>
            <person name="Lukacs Z."/>
            <person name="Mihaltcheva S."/>
            <person name="Morgado L.N."/>
            <person name="Niskanen T."/>
            <person name="Noordeloos M.E."/>
            <person name="Ohm R.A."/>
            <person name="Ortiz-Santana B."/>
            <person name="Ovrebo C."/>
            <person name="Racz N."/>
            <person name="Riley R."/>
            <person name="Savchenko A."/>
            <person name="Shiryaev A."/>
            <person name="Soop K."/>
            <person name="Spirin V."/>
            <person name="Szebenyi C."/>
            <person name="Tomsovsky M."/>
            <person name="Tulloss R.E."/>
            <person name="Uehling J."/>
            <person name="Grigoriev I.V."/>
            <person name="Vagvolgyi C."/>
            <person name="Papp T."/>
            <person name="Martin F.M."/>
            <person name="Miettinen O."/>
            <person name="Hibbett D.S."/>
            <person name="Nagy L.G."/>
        </authorList>
    </citation>
    <scope>NUCLEOTIDE SEQUENCE [LARGE SCALE GENOMIC DNA]</scope>
    <source>
        <strain evidence="3 4">OMC1185</strain>
    </source>
</reference>
<organism evidence="3 4">
    <name type="scientific">Heliocybe sulcata</name>
    <dbReference type="NCBI Taxonomy" id="5364"/>
    <lineage>
        <taxon>Eukaryota</taxon>
        <taxon>Fungi</taxon>
        <taxon>Dikarya</taxon>
        <taxon>Basidiomycota</taxon>
        <taxon>Agaricomycotina</taxon>
        <taxon>Agaricomycetes</taxon>
        <taxon>Gloeophyllales</taxon>
        <taxon>Gloeophyllaceae</taxon>
        <taxon>Heliocybe</taxon>
    </lineage>
</organism>
<evidence type="ECO:0000259" key="2">
    <source>
        <dbReference type="Pfam" id="PF20149"/>
    </source>
</evidence>
<dbReference type="STRING" id="5364.A0A5C3N8L5"/>
<feature type="region of interest" description="Disordered" evidence="1">
    <location>
        <begin position="133"/>
        <end position="159"/>
    </location>
</feature>
<feature type="compositionally biased region" description="Acidic residues" evidence="1">
    <location>
        <begin position="146"/>
        <end position="157"/>
    </location>
</feature>
<dbReference type="Pfam" id="PF20149">
    <property type="entry name" value="DUF6532"/>
    <property type="match status" value="1"/>
</dbReference>
<feature type="domain" description="DUF6532" evidence="2">
    <location>
        <begin position="187"/>
        <end position="395"/>
    </location>
</feature>
<accession>A0A5C3N8L5</accession>
<feature type="region of interest" description="Disordered" evidence="1">
    <location>
        <begin position="1"/>
        <end position="50"/>
    </location>
</feature>
<dbReference type="Proteomes" id="UP000305948">
    <property type="component" value="Unassembled WGS sequence"/>
</dbReference>
<evidence type="ECO:0000313" key="3">
    <source>
        <dbReference type="EMBL" id="TFK53167.1"/>
    </source>
</evidence>
<dbReference type="OrthoDB" id="3214739at2759"/>
<gene>
    <name evidence="3" type="ORF">OE88DRAFT_1657067</name>
</gene>
<evidence type="ECO:0000313" key="4">
    <source>
        <dbReference type="Proteomes" id="UP000305948"/>
    </source>
</evidence>
<proteinExistence type="predicted"/>
<dbReference type="AlphaFoldDB" id="A0A5C3N8L5"/>
<dbReference type="InterPro" id="IPR045341">
    <property type="entry name" value="DUF6532"/>
</dbReference>
<name>A0A5C3N8L5_9AGAM</name>
<evidence type="ECO:0000256" key="1">
    <source>
        <dbReference type="SAM" id="MobiDB-lite"/>
    </source>
</evidence>
<feature type="compositionally biased region" description="Low complexity" evidence="1">
    <location>
        <begin position="8"/>
        <end position="20"/>
    </location>
</feature>
<sequence>MRRKKLRSGSSSSYDSALVSIPSDNPSDNERPATVPSRPSSALLKGGAPNAINLFDDDNHVINTDRRTKREPGESVNGVIKHTRKVVHHVRKSKREIAHEEEVPIWDSMDVAPQLRKNTAPVPASKRLPAVLPRAGHEIDNTPTPSDEEDEDEESEPEGVTHLVYNKRNKLNLTAQTTEIQDVARLAIGEIEVKIITENAYPEFGKRREVALGCFVTAAVTLGAQYVPILRRLQDDTEKRFRNALAELADARISVIRRDIKVIATNFCVGHYGLTYGQEAHVQDLLKAQRYIFAGDHRPGGQIKWNQPWRADAIIGVMQAAYFTGRRNFVKQHKDIFTDLARGGNEPEVPAPMVALVCTAVHAAIAEWSTGQHVPADFTGSNWSQTYSLHVGMLESARTNKPALYHETMQCLWKACRTSAAHGAGDVHGQPNALSLIDLSAL</sequence>
<protein>
    <recommendedName>
        <fullName evidence="2">DUF6532 domain-containing protein</fullName>
    </recommendedName>
</protein>
<dbReference type="EMBL" id="ML213508">
    <property type="protein sequence ID" value="TFK53167.1"/>
    <property type="molecule type" value="Genomic_DNA"/>
</dbReference>
<keyword evidence="4" id="KW-1185">Reference proteome</keyword>